<evidence type="ECO:0000259" key="3">
    <source>
        <dbReference type="PROSITE" id="PS51352"/>
    </source>
</evidence>
<dbReference type="SUPFAM" id="SSF52833">
    <property type="entry name" value="Thioredoxin-like"/>
    <property type="match status" value="1"/>
</dbReference>
<proteinExistence type="inferred from homology"/>
<dbReference type="EMBL" id="CAUJNA010000594">
    <property type="protein sequence ID" value="CAJ1379066.1"/>
    <property type="molecule type" value="Genomic_DNA"/>
</dbReference>
<evidence type="ECO:0000256" key="1">
    <source>
        <dbReference type="ARBA" id="ARBA00006347"/>
    </source>
</evidence>
<reference evidence="4" key="1">
    <citation type="submission" date="2023-08" db="EMBL/GenBank/DDBJ databases">
        <authorList>
            <person name="Chen Y."/>
            <person name="Shah S."/>
            <person name="Dougan E. K."/>
            <person name="Thang M."/>
            <person name="Chan C."/>
        </authorList>
    </citation>
    <scope>NUCLEOTIDE SEQUENCE</scope>
</reference>
<gene>
    <name evidence="4" type="ORF">EVOR1521_LOCUS7424</name>
</gene>
<dbReference type="GO" id="GO:0005783">
    <property type="term" value="C:endoplasmic reticulum"/>
    <property type="evidence" value="ECO:0007669"/>
    <property type="project" value="TreeGrafter"/>
</dbReference>
<comment type="similarity">
    <text evidence="1">Belongs to the protein disulfide isomerase family.</text>
</comment>
<name>A0AA36MP59_9DINO</name>
<dbReference type="InterPro" id="IPR013766">
    <property type="entry name" value="Thioredoxin_domain"/>
</dbReference>
<dbReference type="GO" id="GO:0003756">
    <property type="term" value="F:protein disulfide isomerase activity"/>
    <property type="evidence" value="ECO:0007669"/>
    <property type="project" value="TreeGrafter"/>
</dbReference>
<dbReference type="PANTHER" id="PTHR18929:SF240">
    <property type="entry name" value="PROTEIN DISULFIDE-ISOMERASE"/>
    <property type="match status" value="1"/>
</dbReference>
<protein>
    <recommendedName>
        <fullName evidence="3">Thioredoxin domain-containing protein</fullName>
    </recommendedName>
</protein>
<dbReference type="PROSITE" id="PS51352">
    <property type="entry name" value="THIOREDOXIN_2"/>
    <property type="match status" value="1"/>
</dbReference>
<keyword evidence="5" id="KW-1185">Reference proteome</keyword>
<accession>A0AA36MP59</accession>
<dbReference type="GO" id="GO:0006457">
    <property type="term" value="P:protein folding"/>
    <property type="evidence" value="ECO:0007669"/>
    <property type="project" value="TreeGrafter"/>
</dbReference>
<keyword evidence="2" id="KW-0732">Signal</keyword>
<comment type="caution">
    <text evidence="4">The sequence shown here is derived from an EMBL/GenBank/DDBJ whole genome shotgun (WGS) entry which is preliminary data.</text>
</comment>
<feature type="domain" description="Thioredoxin" evidence="3">
    <location>
        <begin position="16"/>
        <end position="132"/>
    </location>
</feature>
<dbReference type="Pfam" id="PF00085">
    <property type="entry name" value="Thioredoxin"/>
    <property type="match status" value="1"/>
</dbReference>
<dbReference type="Gene3D" id="3.40.30.10">
    <property type="entry name" value="Glutaredoxin"/>
    <property type="match status" value="1"/>
</dbReference>
<evidence type="ECO:0000313" key="5">
    <source>
        <dbReference type="Proteomes" id="UP001178507"/>
    </source>
</evidence>
<feature type="chain" id="PRO_5041325630" description="Thioredoxin domain-containing protein" evidence="2">
    <location>
        <begin position="20"/>
        <end position="602"/>
    </location>
</feature>
<evidence type="ECO:0000256" key="2">
    <source>
        <dbReference type="SAM" id="SignalP"/>
    </source>
</evidence>
<dbReference type="CDD" id="cd02961">
    <property type="entry name" value="PDI_a_family"/>
    <property type="match status" value="1"/>
</dbReference>
<feature type="signal peptide" evidence="2">
    <location>
        <begin position="1"/>
        <end position="19"/>
    </location>
</feature>
<evidence type="ECO:0000313" key="4">
    <source>
        <dbReference type="EMBL" id="CAJ1379066.1"/>
    </source>
</evidence>
<dbReference type="InterPro" id="IPR036249">
    <property type="entry name" value="Thioredoxin-like_sf"/>
</dbReference>
<sequence>MRWLWLLLLPSALGNVKLGKHIVKYTEEKLRHLLGQTERVPVLLEIFSPSCPACRAFAPRMAQAAARIKEEAPEVKVVALDGTEAEDTMRALGAKEFPALFFIGKNNKTARLDFQAADSAEAIWRWAARLAAPAVRSAEAAEAAAAVKPSGLPRLVLRAPKMIPAFESFAEEYRLKYEALWVQEQRPDAVSVVQHPGAEVSFAWKDAGADSLDEDGERFEEFLKAHALPAVLLVTDPKRSLKALEAQEDAILLWLVVNSSQDASCAESSCSAAKAPLPSAEAEEALQRAAAFAQPLLGEVVRRQKEVGKKALALAVDAARWPQFAEQELYVLDVPGKAALVAQRFRHGPRYFFSENGTLPASAEELMAWLKGLVTRTPRQMSERPAESGKLWKKLVNAGLEEQLRAEPATLLYSFKSPGQLSTEEEVIDFEDEMEALDTLAEWLNASCDRPPVLAALDVRKNEVPLSLYAAASIGSLNAPSLYFIESDAGKPAVGVRWSGEVSEFGAERSEPGSRQRGVLAGKLREVIPWVLARAQSVKGLRVPSSPDLSAVPGAAVGAAVLEVGSEAELQDLLRRNVSGFVERRFLLLDAQVTNLEPPLAP</sequence>
<dbReference type="Proteomes" id="UP001178507">
    <property type="component" value="Unassembled WGS sequence"/>
</dbReference>
<dbReference type="GO" id="GO:0034976">
    <property type="term" value="P:response to endoplasmic reticulum stress"/>
    <property type="evidence" value="ECO:0007669"/>
    <property type="project" value="TreeGrafter"/>
</dbReference>
<organism evidence="4 5">
    <name type="scientific">Effrenium voratum</name>
    <dbReference type="NCBI Taxonomy" id="2562239"/>
    <lineage>
        <taxon>Eukaryota</taxon>
        <taxon>Sar</taxon>
        <taxon>Alveolata</taxon>
        <taxon>Dinophyceae</taxon>
        <taxon>Suessiales</taxon>
        <taxon>Symbiodiniaceae</taxon>
        <taxon>Effrenium</taxon>
    </lineage>
</organism>
<dbReference type="PANTHER" id="PTHR18929">
    <property type="entry name" value="PROTEIN DISULFIDE ISOMERASE"/>
    <property type="match status" value="1"/>
</dbReference>
<dbReference type="AlphaFoldDB" id="A0AA36MP59"/>